<sequence length="85" mass="9415">FSKKLPLLNTNVGTYDIHVCHQGFPLIASEIPSGVSLQANRWVAIHGQKQLWLPPDYQPACSTIRDGTIAFGCENGRVYIITISF</sequence>
<reference evidence="1 2" key="1">
    <citation type="submission" date="2024-07" db="EMBL/GenBank/DDBJ databases">
        <title>Section-level genome sequencing and comparative genomics of Aspergillus sections Usti and Cavernicolus.</title>
        <authorList>
            <consortium name="Lawrence Berkeley National Laboratory"/>
            <person name="Nybo J.L."/>
            <person name="Vesth T.C."/>
            <person name="Theobald S."/>
            <person name="Frisvad J.C."/>
            <person name="Larsen T.O."/>
            <person name="Kjaerboelling I."/>
            <person name="Rothschild-Mancinelli K."/>
            <person name="Lyhne E.K."/>
            <person name="Kogle M.E."/>
            <person name="Barry K."/>
            <person name="Clum A."/>
            <person name="Na H."/>
            <person name="Ledsgaard L."/>
            <person name="Lin J."/>
            <person name="Lipzen A."/>
            <person name="Kuo A."/>
            <person name="Riley R."/>
            <person name="Mondo S."/>
            <person name="Labutti K."/>
            <person name="Haridas S."/>
            <person name="Pangalinan J."/>
            <person name="Salamov A.A."/>
            <person name="Simmons B.A."/>
            <person name="Magnuson J.K."/>
            <person name="Chen J."/>
            <person name="Drula E."/>
            <person name="Henrissat B."/>
            <person name="Wiebenga A."/>
            <person name="Lubbers R.J."/>
            <person name="Gomes A.C."/>
            <person name="Makela M.R."/>
            <person name="Stajich J."/>
            <person name="Grigoriev I.V."/>
            <person name="Mortensen U.H."/>
            <person name="De Vries R.P."/>
            <person name="Baker S.E."/>
            <person name="Andersen M.R."/>
        </authorList>
    </citation>
    <scope>NUCLEOTIDE SEQUENCE [LARGE SCALE GENOMIC DNA]</scope>
    <source>
        <strain evidence="1 2">CBS 588.65</strain>
    </source>
</reference>
<dbReference type="EMBL" id="JBFXLT010000058">
    <property type="protein sequence ID" value="KAL2811385.1"/>
    <property type="molecule type" value="Genomic_DNA"/>
</dbReference>
<keyword evidence="2" id="KW-1185">Reference proteome</keyword>
<gene>
    <name evidence="1" type="ORF">BJX63DRAFT_399176</name>
</gene>
<accession>A0ABR4H7F4</accession>
<evidence type="ECO:0000313" key="2">
    <source>
        <dbReference type="Proteomes" id="UP001610334"/>
    </source>
</evidence>
<protein>
    <submittedName>
        <fullName evidence="1">Uncharacterized protein</fullName>
    </submittedName>
</protein>
<name>A0ABR4H7F4_9EURO</name>
<dbReference type="Proteomes" id="UP001610334">
    <property type="component" value="Unassembled WGS sequence"/>
</dbReference>
<proteinExistence type="predicted"/>
<feature type="non-terminal residue" evidence="1">
    <location>
        <position position="1"/>
    </location>
</feature>
<evidence type="ECO:0000313" key="1">
    <source>
        <dbReference type="EMBL" id="KAL2811385.1"/>
    </source>
</evidence>
<comment type="caution">
    <text evidence="1">The sequence shown here is derived from an EMBL/GenBank/DDBJ whole genome shotgun (WGS) entry which is preliminary data.</text>
</comment>
<organism evidence="1 2">
    <name type="scientific">Aspergillus granulosus</name>
    <dbReference type="NCBI Taxonomy" id="176169"/>
    <lineage>
        <taxon>Eukaryota</taxon>
        <taxon>Fungi</taxon>
        <taxon>Dikarya</taxon>
        <taxon>Ascomycota</taxon>
        <taxon>Pezizomycotina</taxon>
        <taxon>Eurotiomycetes</taxon>
        <taxon>Eurotiomycetidae</taxon>
        <taxon>Eurotiales</taxon>
        <taxon>Aspergillaceae</taxon>
        <taxon>Aspergillus</taxon>
        <taxon>Aspergillus subgen. Nidulantes</taxon>
    </lineage>
</organism>